<dbReference type="RefSeq" id="XP_067814565.1">
    <property type="nucleotide sequence ID" value="XM_067964695.1"/>
</dbReference>
<dbReference type="KEGG" id="blac:94350366"/>
<name>A0A976FE71_BRELC</name>
<dbReference type="EMBL" id="SHOA02000220">
    <property type="protein sequence ID" value="TDH65066.1"/>
    <property type="molecule type" value="Genomic_DNA"/>
</dbReference>
<protein>
    <submittedName>
        <fullName evidence="1">Uncharacterized protein</fullName>
    </submittedName>
</protein>
<dbReference type="Proteomes" id="UP000294530">
    <property type="component" value="Unassembled WGS sequence"/>
</dbReference>
<dbReference type="OrthoDB" id="166190at2759"/>
<reference evidence="1 2" key="1">
    <citation type="journal article" date="2021" name="Genome Biol.">
        <title>AFLAP: assembly-free linkage analysis pipeline using k-mers from genome sequencing data.</title>
        <authorList>
            <person name="Fletcher K."/>
            <person name="Zhang L."/>
            <person name="Gil J."/>
            <person name="Han R."/>
            <person name="Cavanaugh K."/>
            <person name="Michelmore R."/>
        </authorList>
    </citation>
    <scope>NUCLEOTIDE SEQUENCE [LARGE SCALE GENOMIC DNA]</scope>
    <source>
        <strain evidence="1 2">SF5</strain>
    </source>
</reference>
<dbReference type="GeneID" id="94350366"/>
<keyword evidence="2" id="KW-1185">Reference proteome</keyword>
<gene>
    <name evidence="1" type="ORF">CCR75_006627</name>
</gene>
<evidence type="ECO:0000313" key="2">
    <source>
        <dbReference type="Proteomes" id="UP000294530"/>
    </source>
</evidence>
<proteinExistence type="predicted"/>
<accession>A0A976FE71</accession>
<sequence>MGAGPSLCTFLKSINDDDLAKLIESVRESVFIDVSNTDTCLYCRIQAYKLEPQRIEKMFSLARQHYFEGPSQIILNNLQASQLSVYA</sequence>
<organism evidence="1 2">
    <name type="scientific">Bremia lactucae</name>
    <name type="common">Lettuce downy mildew</name>
    <dbReference type="NCBI Taxonomy" id="4779"/>
    <lineage>
        <taxon>Eukaryota</taxon>
        <taxon>Sar</taxon>
        <taxon>Stramenopiles</taxon>
        <taxon>Oomycota</taxon>
        <taxon>Peronosporomycetes</taxon>
        <taxon>Peronosporales</taxon>
        <taxon>Peronosporaceae</taxon>
        <taxon>Bremia</taxon>
    </lineage>
</organism>
<dbReference type="AlphaFoldDB" id="A0A976FE71"/>
<evidence type="ECO:0000313" key="1">
    <source>
        <dbReference type="EMBL" id="TDH65066.1"/>
    </source>
</evidence>
<comment type="caution">
    <text evidence="1">The sequence shown here is derived from an EMBL/GenBank/DDBJ whole genome shotgun (WGS) entry which is preliminary data.</text>
</comment>